<dbReference type="InterPro" id="IPR024079">
    <property type="entry name" value="MetalloPept_cat_dom_sf"/>
</dbReference>
<name>A0A0N5BM26_STREA</name>
<dbReference type="AlphaFoldDB" id="A0A0N5BM26"/>
<reference evidence="3" key="1">
    <citation type="submission" date="2017-02" db="UniProtKB">
        <authorList>
            <consortium name="WormBaseParasite"/>
        </authorList>
    </citation>
    <scope>IDENTIFICATION</scope>
</reference>
<dbReference type="PANTHER" id="PTHR11733:SF237">
    <property type="entry name" value="NEPRILYSIN-LIKE 4"/>
    <property type="match status" value="1"/>
</dbReference>
<dbReference type="PANTHER" id="PTHR11733">
    <property type="entry name" value="ZINC METALLOPROTEASE FAMILY M13 NEPRILYSIN-RELATED"/>
    <property type="match status" value="1"/>
</dbReference>
<dbReference type="PROSITE" id="PS51885">
    <property type="entry name" value="NEPRILYSIN"/>
    <property type="match status" value="1"/>
</dbReference>
<proteinExistence type="predicted"/>
<feature type="domain" description="Peptidase M13 C-terminal" evidence="1">
    <location>
        <begin position="109"/>
        <end position="318"/>
    </location>
</feature>
<evidence type="ECO:0000259" key="1">
    <source>
        <dbReference type="Pfam" id="PF01431"/>
    </source>
</evidence>
<dbReference type="WBParaSite" id="SPAL_0000697100.1">
    <property type="protein sequence ID" value="SPAL_0000697100.1"/>
    <property type="gene ID" value="SPAL_0000697100"/>
</dbReference>
<dbReference type="SUPFAM" id="SSF55486">
    <property type="entry name" value="Metalloproteases ('zincins'), catalytic domain"/>
    <property type="match status" value="1"/>
</dbReference>
<protein>
    <submittedName>
        <fullName evidence="3">Peptidase_M13 domain-containing protein</fullName>
    </submittedName>
</protein>
<dbReference type="Pfam" id="PF01431">
    <property type="entry name" value="Peptidase_M13"/>
    <property type="match status" value="1"/>
</dbReference>
<dbReference type="Proteomes" id="UP000046392">
    <property type="component" value="Unplaced"/>
</dbReference>
<sequence>MIKRIEQEFRLLIDEKKDIFDEETRKHFLHKLNTMKFVKNHDIYGLSDVHLMKYCYENIGINYNNHIADILKTIKHYRALSYDCEDDLGSCTVKIFRPQIFINKYVNGNAGYGHIENFFLLNSDILNEPSFSVYYPMSLNYGGIGYTIGHEMLHAFDSDNYKIIFEGDNKNKFNVTQMSIKNFEEKSACFAKQYGLQKESITNKSINGLNTLGENIADNGGIKIAHRAYMKWLQSNGGKDKGVPGFEKFTNEQLFFISAGRSYCEYKSKVYLEKQIDKGRHSPAEIRTNVVLSNYKPFADAFECKLNSIMNPEDKCELWRKQKEN</sequence>
<organism evidence="2 3">
    <name type="scientific">Strongyloides papillosus</name>
    <name type="common">Intestinal threadworm</name>
    <dbReference type="NCBI Taxonomy" id="174720"/>
    <lineage>
        <taxon>Eukaryota</taxon>
        <taxon>Metazoa</taxon>
        <taxon>Ecdysozoa</taxon>
        <taxon>Nematoda</taxon>
        <taxon>Chromadorea</taxon>
        <taxon>Rhabditida</taxon>
        <taxon>Tylenchina</taxon>
        <taxon>Panagrolaimomorpha</taxon>
        <taxon>Strongyloidoidea</taxon>
        <taxon>Strongyloididae</taxon>
        <taxon>Strongyloides</taxon>
    </lineage>
</organism>
<dbReference type="InterPro" id="IPR018497">
    <property type="entry name" value="Peptidase_M13_C"/>
</dbReference>
<dbReference type="PRINTS" id="PR00786">
    <property type="entry name" value="NEPRILYSIN"/>
</dbReference>
<dbReference type="GO" id="GO:0016485">
    <property type="term" value="P:protein processing"/>
    <property type="evidence" value="ECO:0007669"/>
    <property type="project" value="TreeGrafter"/>
</dbReference>
<keyword evidence="2" id="KW-1185">Reference proteome</keyword>
<dbReference type="GO" id="GO:0004222">
    <property type="term" value="F:metalloendopeptidase activity"/>
    <property type="evidence" value="ECO:0007669"/>
    <property type="project" value="InterPro"/>
</dbReference>
<accession>A0A0N5BM26</accession>
<dbReference type="GO" id="GO:0005886">
    <property type="term" value="C:plasma membrane"/>
    <property type="evidence" value="ECO:0007669"/>
    <property type="project" value="TreeGrafter"/>
</dbReference>
<dbReference type="Gene3D" id="3.40.390.10">
    <property type="entry name" value="Collagenase (Catalytic Domain)"/>
    <property type="match status" value="1"/>
</dbReference>
<evidence type="ECO:0000313" key="2">
    <source>
        <dbReference type="Proteomes" id="UP000046392"/>
    </source>
</evidence>
<evidence type="ECO:0000313" key="3">
    <source>
        <dbReference type="WBParaSite" id="SPAL_0000697100.1"/>
    </source>
</evidence>
<dbReference type="InterPro" id="IPR000718">
    <property type="entry name" value="Peptidase_M13"/>
</dbReference>